<dbReference type="RefSeq" id="WP_069859098.1">
    <property type="nucleotide sequence ID" value="NZ_BDFE01000016.1"/>
</dbReference>
<dbReference type="STRING" id="1592317.DPF_1720"/>
<feature type="transmembrane region" description="Helical" evidence="4">
    <location>
        <begin position="6"/>
        <end position="25"/>
    </location>
</feature>
<dbReference type="GO" id="GO:0046872">
    <property type="term" value="F:metal ion binding"/>
    <property type="evidence" value="ECO:0007669"/>
    <property type="project" value="UniProtKB-KW"/>
</dbReference>
<dbReference type="GO" id="GO:0009245">
    <property type="term" value="P:lipid A biosynthetic process"/>
    <property type="evidence" value="ECO:0007669"/>
    <property type="project" value="TreeGrafter"/>
</dbReference>
<evidence type="ECO:0000313" key="7">
    <source>
        <dbReference type="Proteomes" id="UP000095200"/>
    </source>
</evidence>
<proteinExistence type="predicted"/>
<evidence type="ECO:0000256" key="4">
    <source>
        <dbReference type="SAM" id="Phobius"/>
    </source>
</evidence>
<dbReference type="InterPro" id="IPR029052">
    <property type="entry name" value="Metallo-depent_PP-like"/>
</dbReference>
<accession>A0A194AIV4</accession>
<dbReference type="GO" id="GO:0016020">
    <property type="term" value="C:membrane"/>
    <property type="evidence" value="ECO:0007669"/>
    <property type="project" value="GOC"/>
</dbReference>
<evidence type="ECO:0000259" key="5">
    <source>
        <dbReference type="Pfam" id="PF00149"/>
    </source>
</evidence>
<dbReference type="AlphaFoldDB" id="A0A194AIV4"/>
<gene>
    <name evidence="6" type="ORF">DPF_1720</name>
</gene>
<dbReference type="SUPFAM" id="SSF56300">
    <property type="entry name" value="Metallo-dependent phosphatases"/>
    <property type="match status" value="1"/>
</dbReference>
<keyword evidence="4" id="KW-0812">Transmembrane</keyword>
<dbReference type="OrthoDB" id="9780884at2"/>
<dbReference type="Proteomes" id="UP000095200">
    <property type="component" value="Unassembled WGS sequence"/>
</dbReference>
<keyword evidence="7" id="KW-1185">Reference proteome</keyword>
<organism evidence="6 7">
    <name type="scientific">Desulfoplanes formicivorans</name>
    <dbReference type="NCBI Taxonomy" id="1592317"/>
    <lineage>
        <taxon>Bacteria</taxon>
        <taxon>Pseudomonadati</taxon>
        <taxon>Thermodesulfobacteriota</taxon>
        <taxon>Desulfovibrionia</taxon>
        <taxon>Desulfovibrionales</taxon>
        <taxon>Desulfoplanaceae</taxon>
        <taxon>Desulfoplanes</taxon>
    </lineage>
</organism>
<sequence>MLVYLKILILLWLINFAPPLAAYFFEDKGNLPVDRGKAWLDGEPLLGSHKTFRGLGAGLVFGLFFGYALGLTPWTGGICALLSMLGDLCSSFVKRRLKIPSGNDRPGLDQGVEGFLPLVYLRYHLGLPWVDLVLMLVVFSGVAYVGSRMYKAFLQSATSRYADYPRPLNPRVLTKELASCHLQSRFWRSCIHFEDAIYYHLIIQTVFKTLGLYNRGKANALCFERNDMEIQLDHLPAPFDEFRILFMSDLHLDGLPGLSERLVSLLPKIKVDLCLLGGDYRMATHGSYRDSLTRLEMVMAAIRSRHGICAVLGNHDCIEMTDALMGMGVQVLVNDALCIKKQGEYLWIAGADDPHYYKCHNIDQTFEAVPRGDCTIFLAHSPELYREVCSRADLYLAGHTHGGQIRIPPLGPVFTHCKAPRRVCSGRWLEESMQGYTSNGVGVSGVPVRFNCPGEIVVLTLRCPPQTRETGKPGTNQRQTDARPPQTHADQGHKMP</sequence>
<keyword evidence="2" id="KW-0378">Hydrolase</keyword>
<feature type="transmembrane region" description="Helical" evidence="4">
    <location>
        <begin position="126"/>
        <end position="146"/>
    </location>
</feature>
<dbReference type="Pfam" id="PF01864">
    <property type="entry name" value="CarS-like"/>
    <property type="match status" value="1"/>
</dbReference>
<evidence type="ECO:0000256" key="2">
    <source>
        <dbReference type="ARBA" id="ARBA00022801"/>
    </source>
</evidence>
<dbReference type="Pfam" id="PF00149">
    <property type="entry name" value="Metallophos"/>
    <property type="match status" value="1"/>
</dbReference>
<dbReference type="Gene3D" id="3.60.21.10">
    <property type="match status" value="1"/>
</dbReference>
<dbReference type="InterPro" id="IPR032690">
    <property type="entry name" value="CarS"/>
</dbReference>
<reference evidence="7" key="1">
    <citation type="submission" date="2016-06" db="EMBL/GenBank/DDBJ databases">
        <title>Draft genome sequence of Desulfoplanes formicivorans strain Pf12B.</title>
        <authorList>
            <person name="Watanabe M."/>
            <person name="Kojima H."/>
            <person name="Fukui M."/>
        </authorList>
    </citation>
    <scope>NUCLEOTIDE SEQUENCE [LARGE SCALE GENOMIC DNA]</scope>
    <source>
        <strain evidence="7">Pf12B</strain>
    </source>
</reference>
<evidence type="ECO:0000313" key="6">
    <source>
        <dbReference type="EMBL" id="GAU09001.1"/>
    </source>
</evidence>
<dbReference type="PANTHER" id="PTHR31302">
    <property type="entry name" value="TRANSMEMBRANE PROTEIN WITH METALLOPHOSPHOESTERASE DOMAIN-RELATED"/>
    <property type="match status" value="1"/>
</dbReference>
<keyword evidence="4" id="KW-1133">Transmembrane helix</keyword>
<feature type="region of interest" description="Disordered" evidence="3">
    <location>
        <begin position="463"/>
        <end position="496"/>
    </location>
</feature>
<keyword evidence="1" id="KW-0479">Metal-binding</keyword>
<feature type="transmembrane region" description="Helical" evidence="4">
    <location>
        <begin position="59"/>
        <end position="85"/>
    </location>
</feature>
<evidence type="ECO:0000256" key="1">
    <source>
        <dbReference type="ARBA" id="ARBA00022723"/>
    </source>
</evidence>
<dbReference type="EMBL" id="BDFE01000016">
    <property type="protein sequence ID" value="GAU09001.1"/>
    <property type="molecule type" value="Genomic_DNA"/>
</dbReference>
<dbReference type="PANTHER" id="PTHR31302:SF31">
    <property type="entry name" value="PHOSPHODIESTERASE YAEI"/>
    <property type="match status" value="1"/>
</dbReference>
<dbReference type="InterPro" id="IPR051158">
    <property type="entry name" value="Metallophosphoesterase_sf"/>
</dbReference>
<protein>
    <recommendedName>
        <fullName evidence="5">Calcineurin-like phosphoesterase domain-containing protein</fullName>
    </recommendedName>
</protein>
<feature type="domain" description="Calcineurin-like phosphoesterase" evidence="5">
    <location>
        <begin position="242"/>
        <end position="402"/>
    </location>
</feature>
<name>A0A194AIV4_9BACT</name>
<dbReference type="InterPro" id="IPR004843">
    <property type="entry name" value="Calcineurin-like_PHP"/>
</dbReference>
<evidence type="ECO:0000256" key="3">
    <source>
        <dbReference type="SAM" id="MobiDB-lite"/>
    </source>
</evidence>
<comment type="caution">
    <text evidence="6">The sequence shown here is derived from an EMBL/GenBank/DDBJ whole genome shotgun (WGS) entry which is preliminary data.</text>
</comment>
<dbReference type="GO" id="GO:0008758">
    <property type="term" value="F:UDP-2,3-diacylglucosamine hydrolase activity"/>
    <property type="evidence" value="ECO:0007669"/>
    <property type="project" value="TreeGrafter"/>
</dbReference>
<keyword evidence="4" id="KW-0472">Membrane</keyword>